<sequence length="124" mass="14219">MTASYLQKEELYLMLVVVLFIVVGVIQVNFAVLPSAEVHVLVDVGYCRVLMLMLVHQIAVPVRVGVTVSRMGVLVRVNYSLFFFFLLLVTVGHRSSPPPWKWRYRPSVAFPKVILTILSYWRQP</sequence>
<accession>C9RDA9</accession>
<keyword evidence="1" id="KW-0472">Membrane</keyword>
<dbReference type="OrthoDB" id="9883006at2"/>
<evidence type="ECO:0000313" key="2">
    <source>
        <dbReference type="EMBL" id="ACX52236.1"/>
    </source>
</evidence>
<gene>
    <name evidence="2" type="ordered locus">Adeg_1112</name>
</gene>
<feature type="transmembrane region" description="Helical" evidence="1">
    <location>
        <begin position="45"/>
        <end position="66"/>
    </location>
</feature>
<protein>
    <submittedName>
        <fullName evidence="2">Uncharacterized protein</fullName>
    </submittedName>
</protein>
<organism evidence="2 3">
    <name type="scientific">Ammonifex degensii (strain DSM 10501 / KC4)</name>
    <dbReference type="NCBI Taxonomy" id="429009"/>
    <lineage>
        <taxon>Bacteria</taxon>
        <taxon>Bacillati</taxon>
        <taxon>Bacillota</taxon>
        <taxon>Clostridia</taxon>
        <taxon>Thermoanaerobacterales</taxon>
        <taxon>Thermoanaerobacteraceae</taxon>
        <taxon>Ammonifex</taxon>
    </lineage>
</organism>
<keyword evidence="1" id="KW-0812">Transmembrane</keyword>
<name>C9RDA9_AMMDK</name>
<dbReference type="Proteomes" id="UP000002620">
    <property type="component" value="Chromosome"/>
</dbReference>
<dbReference type="HOGENOM" id="CLU_1999092_0_0_9"/>
<evidence type="ECO:0000256" key="1">
    <source>
        <dbReference type="SAM" id="Phobius"/>
    </source>
</evidence>
<keyword evidence="3" id="KW-1185">Reference proteome</keyword>
<reference evidence="2 3" key="1">
    <citation type="submission" date="2009-10" db="EMBL/GenBank/DDBJ databases">
        <title>Complete sequence of chromosome of Ammonifex degensii KC4.</title>
        <authorList>
            <consortium name="US DOE Joint Genome Institute"/>
            <person name="Kerfeld C."/>
            <person name="Goodner B."/>
            <person name="Huber H."/>
            <person name="Stetter K."/>
            <person name="Lucas S."/>
            <person name="Copeland A."/>
            <person name="Lapidus A."/>
            <person name="Glavina del Rio T."/>
            <person name="Dalin E."/>
            <person name="Tice H."/>
            <person name="Bruce D."/>
            <person name="Goodwin L."/>
            <person name="Pitluck S."/>
            <person name="Saunders E."/>
            <person name="Brettin T."/>
            <person name="Detter J.C."/>
            <person name="Han C."/>
            <person name="Larimer F."/>
            <person name="Land M."/>
            <person name="Hauser L."/>
            <person name="Kyrpides N."/>
            <person name="Ovchinnikova G."/>
            <person name="Richardson P."/>
        </authorList>
    </citation>
    <scope>NUCLEOTIDE SEQUENCE [LARGE SCALE GENOMIC DNA]</scope>
    <source>
        <strain evidence="3">DSM 10501 / KC4</strain>
    </source>
</reference>
<feature type="transmembrane region" description="Helical" evidence="1">
    <location>
        <begin position="73"/>
        <end position="92"/>
    </location>
</feature>
<evidence type="ECO:0000313" key="3">
    <source>
        <dbReference type="Proteomes" id="UP000002620"/>
    </source>
</evidence>
<keyword evidence="1" id="KW-1133">Transmembrane helix</keyword>
<dbReference type="AlphaFoldDB" id="C9RDA9"/>
<dbReference type="EMBL" id="CP001785">
    <property type="protein sequence ID" value="ACX52236.1"/>
    <property type="molecule type" value="Genomic_DNA"/>
</dbReference>
<dbReference type="KEGG" id="adg:Adeg_1112"/>
<proteinExistence type="predicted"/>
<feature type="transmembrane region" description="Helical" evidence="1">
    <location>
        <begin position="12"/>
        <end position="33"/>
    </location>
</feature>